<dbReference type="Proteomes" id="UP001206925">
    <property type="component" value="Unassembled WGS sequence"/>
</dbReference>
<gene>
    <name evidence="1" type="ORF">M8C21_009442</name>
</gene>
<evidence type="ECO:0000313" key="2">
    <source>
        <dbReference type="Proteomes" id="UP001206925"/>
    </source>
</evidence>
<name>A0AAD5C8F5_AMBAR</name>
<proteinExistence type="predicted"/>
<protein>
    <submittedName>
        <fullName evidence="1">Uncharacterized protein</fullName>
    </submittedName>
</protein>
<keyword evidence="2" id="KW-1185">Reference proteome</keyword>
<organism evidence="1 2">
    <name type="scientific">Ambrosia artemisiifolia</name>
    <name type="common">Common ragweed</name>
    <dbReference type="NCBI Taxonomy" id="4212"/>
    <lineage>
        <taxon>Eukaryota</taxon>
        <taxon>Viridiplantae</taxon>
        <taxon>Streptophyta</taxon>
        <taxon>Embryophyta</taxon>
        <taxon>Tracheophyta</taxon>
        <taxon>Spermatophyta</taxon>
        <taxon>Magnoliopsida</taxon>
        <taxon>eudicotyledons</taxon>
        <taxon>Gunneridae</taxon>
        <taxon>Pentapetalae</taxon>
        <taxon>asterids</taxon>
        <taxon>campanulids</taxon>
        <taxon>Asterales</taxon>
        <taxon>Asteraceae</taxon>
        <taxon>Asteroideae</taxon>
        <taxon>Heliantheae alliance</taxon>
        <taxon>Heliantheae</taxon>
        <taxon>Ambrosia</taxon>
    </lineage>
</organism>
<dbReference type="AlphaFoldDB" id="A0AAD5C8F5"/>
<sequence>MMKSLQTMKPLCFRPVHSGLNRQDLLAKTKHTEWRLRTIVVLGTVFWRDLWEPSGSFGKNRAYRISPVTCGSLLMSLAQLSSPLISVTRRKKDRMEGSQRVLDQR</sequence>
<dbReference type="EMBL" id="JAMZMK010009427">
    <property type="protein sequence ID" value="KAI7735876.1"/>
    <property type="molecule type" value="Genomic_DNA"/>
</dbReference>
<evidence type="ECO:0000313" key="1">
    <source>
        <dbReference type="EMBL" id="KAI7735876.1"/>
    </source>
</evidence>
<reference evidence="1" key="1">
    <citation type="submission" date="2022-06" db="EMBL/GenBank/DDBJ databases">
        <title>Uncovering the hologenomic basis of an extraordinary plant invasion.</title>
        <authorList>
            <person name="Bieker V.C."/>
            <person name="Martin M.D."/>
            <person name="Gilbert T."/>
            <person name="Hodgins K."/>
            <person name="Battlay P."/>
            <person name="Petersen B."/>
            <person name="Wilson J."/>
        </authorList>
    </citation>
    <scope>NUCLEOTIDE SEQUENCE</scope>
    <source>
        <strain evidence="1">AA19_3_7</strain>
        <tissue evidence="1">Leaf</tissue>
    </source>
</reference>
<comment type="caution">
    <text evidence="1">The sequence shown here is derived from an EMBL/GenBank/DDBJ whole genome shotgun (WGS) entry which is preliminary data.</text>
</comment>
<accession>A0AAD5C8F5</accession>